<name>A0A2U9BKP8_SCOMX</name>
<dbReference type="AlphaFoldDB" id="A0A2U9BKP8"/>
<sequence>MAKTSKPEQDVFYNGRDLVRFHSCRPSAETRGGSDKRLTSTGQLKALTLVR</sequence>
<dbReference type="EMBL" id="CP026249">
    <property type="protein sequence ID" value="AWP04648.1"/>
    <property type="molecule type" value="Genomic_DNA"/>
</dbReference>
<keyword evidence="2" id="KW-1185">Reference proteome</keyword>
<evidence type="ECO:0000313" key="2">
    <source>
        <dbReference type="Proteomes" id="UP000246464"/>
    </source>
</evidence>
<dbReference type="Proteomes" id="UP000246464">
    <property type="component" value="Chromosome 7"/>
</dbReference>
<organism evidence="1 2">
    <name type="scientific">Scophthalmus maximus</name>
    <name type="common">Turbot</name>
    <name type="synonym">Psetta maxima</name>
    <dbReference type="NCBI Taxonomy" id="52904"/>
    <lineage>
        <taxon>Eukaryota</taxon>
        <taxon>Metazoa</taxon>
        <taxon>Chordata</taxon>
        <taxon>Craniata</taxon>
        <taxon>Vertebrata</taxon>
        <taxon>Euteleostomi</taxon>
        <taxon>Actinopterygii</taxon>
        <taxon>Neopterygii</taxon>
        <taxon>Teleostei</taxon>
        <taxon>Neoteleostei</taxon>
        <taxon>Acanthomorphata</taxon>
        <taxon>Carangaria</taxon>
        <taxon>Pleuronectiformes</taxon>
        <taxon>Pleuronectoidei</taxon>
        <taxon>Scophthalmidae</taxon>
        <taxon>Scophthalmus</taxon>
    </lineage>
</organism>
<gene>
    <name evidence="1" type="ORF">SMAX5B_000815</name>
</gene>
<accession>A0A2U9BKP8</accession>
<proteinExistence type="predicted"/>
<evidence type="ECO:0000313" key="1">
    <source>
        <dbReference type="EMBL" id="AWP04648.1"/>
    </source>
</evidence>
<reference evidence="1 2" key="1">
    <citation type="submission" date="2017-12" db="EMBL/GenBank/DDBJ databases">
        <title>Integrating genomic resources of turbot (Scophthalmus maximus) in depth evaluation of genetic and physical mapping variation across individuals.</title>
        <authorList>
            <person name="Martinez P."/>
        </authorList>
    </citation>
    <scope>NUCLEOTIDE SEQUENCE [LARGE SCALE GENOMIC DNA]</scope>
</reference>
<protein>
    <submittedName>
        <fullName evidence="1">Uncharacterized protein</fullName>
    </submittedName>
</protein>